<dbReference type="HOGENOM" id="CLU_032687_0_0_1"/>
<feature type="signal peptide" evidence="8">
    <location>
        <begin position="1"/>
        <end position="18"/>
    </location>
</feature>
<evidence type="ECO:0000256" key="5">
    <source>
        <dbReference type="ARBA" id="ARBA00022989"/>
    </source>
</evidence>
<evidence type="ECO:0000256" key="8">
    <source>
        <dbReference type="SAM" id="SignalP"/>
    </source>
</evidence>
<dbReference type="PANTHER" id="PTHR10361">
    <property type="entry name" value="SODIUM-BILE ACID COTRANSPORTER"/>
    <property type="match status" value="1"/>
</dbReference>
<sequence length="441" mass="48256">MKMVFLLVFLLGFSPTRAWMAHFRPSSLNLTMDRGVEVQLLLENLAPSTLQQPERYSFQVESADPNVASIPKDNSSILLKLFSEETRDWSGHIHVDGVFLGQTKISVRLVDHSLSTSELPTQWSNDSQLEVKVLRPVRVIDHIFLGSIILLMSLLYINFGAALNLEVLRGLITLPTGPCIGFVMQVIAMPLLSYALGVFIFPNAPAMQLGLFFTGISPSGGASNTWSAVLGGNIHLSVLMTTVSNVAAFATMPLWILTLGQLIFDRAEIATPYSKIGTYCGALIVPLLVGVLIQKRSAKVTRVLVRLLKPISACVILFIIVFAVITNFYIFYLFSWQIVVAGMALPGLGYIFAWLAAKLLHQNSADALTIAIETGIQNTGIAIFLLTTTLPRPEADLTTVVPVSVAIMTPLPLLGIYLYKRLCLRNRNDGIAATAESERIV</sequence>
<protein>
    <recommendedName>
        <fullName evidence="11">P3 protein</fullName>
    </recommendedName>
</protein>
<feature type="transmembrane region" description="Helical" evidence="7">
    <location>
        <begin position="399"/>
        <end position="419"/>
    </location>
</feature>
<evidence type="ECO:0000313" key="10">
    <source>
        <dbReference type="Proteomes" id="UP000007801"/>
    </source>
</evidence>
<dbReference type="EMBL" id="CH902622">
    <property type="protein sequence ID" value="EDV34304.2"/>
    <property type="molecule type" value="Genomic_DNA"/>
</dbReference>
<comment type="subcellular location">
    <subcellularLocation>
        <location evidence="1">Membrane</location>
        <topology evidence="1">Multi-pass membrane protein</topology>
    </subcellularLocation>
</comment>
<evidence type="ECO:0008006" key="11">
    <source>
        <dbReference type="Google" id="ProtNLM"/>
    </source>
</evidence>
<name>B3MR99_DROAN</name>
<reference evidence="9 10" key="1">
    <citation type="journal article" date="2007" name="Nature">
        <title>Evolution of genes and genomes on the Drosophila phylogeny.</title>
        <authorList>
            <consortium name="Drosophila 12 Genomes Consortium"/>
            <person name="Clark A.G."/>
            <person name="Eisen M.B."/>
            <person name="Smith D.R."/>
            <person name="Bergman C.M."/>
            <person name="Oliver B."/>
            <person name="Markow T.A."/>
            <person name="Kaufman T.C."/>
            <person name="Kellis M."/>
            <person name="Gelbart W."/>
            <person name="Iyer V.N."/>
            <person name="Pollard D.A."/>
            <person name="Sackton T.B."/>
            <person name="Larracuente A.M."/>
            <person name="Singh N.D."/>
            <person name="Abad J.P."/>
            <person name="Abt D.N."/>
            <person name="Adryan B."/>
            <person name="Aguade M."/>
            <person name="Akashi H."/>
            <person name="Anderson W.W."/>
            <person name="Aquadro C.F."/>
            <person name="Ardell D.H."/>
            <person name="Arguello R."/>
            <person name="Artieri C.G."/>
            <person name="Barbash D.A."/>
            <person name="Barker D."/>
            <person name="Barsanti P."/>
            <person name="Batterham P."/>
            <person name="Batzoglou S."/>
            <person name="Begun D."/>
            <person name="Bhutkar A."/>
            <person name="Blanco E."/>
            <person name="Bosak S.A."/>
            <person name="Bradley R.K."/>
            <person name="Brand A.D."/>
            <person name="Brent M.R."/>
            <person name="Brooks A.N."/>
            <person name="Brown R.H."/>
            <person name="Butlin R.K."/>
            <person name="Caggese C."/>
            <person name="Calvi B.R."/>
            <person name="Bernardo de Carvalho A."/>
            <person name="Caspi A."/>
            <person name="Castrezana S."/>
            <person name="Celniker S.E."/>
            <person name="Chang J.L."/>
            <person name="Chapple C."/>
            <person name="Chatterji S."/>
            <person name="Chinwalla A."/>
            <person name="Civetta A."/>
            <person name="Clifton S.W."/>
            <person name="Comeron J.M."/>
            <person name="Costello J.C."/>
            <person name="Coyne J.A."/>
            <person name="Daub J."/>
            <person name="David R.G."/>
            <person name="Delcher A.L."/>
            <person name="Delehaunty K."/>
            <person name="Do C.B."/>
            <person name="Ebling H."/>
            <person name="Edwards K."/>
            <person name="Eickbush T."/>
            <person name="Evans J.D."/>
            <person name="Filipski A."/>
            <person name="Findeiss S."/>
            <person name="Freyhult E."/>
            <person name="Fulton L."/>
            <person name="Fulton R."/>
            <person name="Garcia A.C."/>
            <person name="Gardiner A."/>
            <person name="Garfield D.A."/>
            <person name="Garvin B.E."/>
            <person name="Gibson G."/>
            <person name="Gilbert D."/>
            <person name="Gnerre S."/>
            <person name="Godfrey J."/>
            <person name="Good R."/>
            <person name="Gotea V."/>
            <person name="Gravely B."/>
            <person name="Greenberg A.J."/>
            <person name="Griffiths-Jones S."/>
            <person name="Gross S."/>
            <person name="Guigo R."/>
            <person name="Gustafson E.A."/>
            <person name="Haerty W."/>
            <person name="Hahn M.W."/>
            <person name="Halligan D.L."/>
            <person name="Halpern A.L."/>
            <person name="Halter G.M."/>
            <person name="Han M.V."/>
            <person name="Heger A."/>
            <person name="Hillier L."/>
            <person name="Hinrichs A.S."/>
            <person name="Holmes I."/>
            <person name="Hoskins R.A."/>
            <person name="Hubisz M.J."/>
            <person name="Hultmark D."/>
            <person name="Huntley M.A."/>
            <person name="Jaffe D.B."/>
            <person name="Jagadeeshan S."/>
            <person name="Jeck W.R."/>
            <person name="Johnson J."/>
            <person name="Jones C.D."/>
            <person name="Jordan W.C."/>
            <person name="Karpen G.H."/>
            <person name="Kataoka E."/>
            <person name="Keightley P.D."/>
            <person name="Kheradpour P."/>
            <person name="Kirkness E.F."/>
            <person name="Koerich L.B."/>
            <person name="Kristiansen K."/>
            <person name="Kudrna D."/>
            <person name="Kulathinal R.J."/>
            <person name="Kumar S."/>
            <person name="Kwok R."/>
            <person name="Lander E."/>
            <person name="Langley C.H."/>
            <person name="Lapoint R."/>
            <person name="Lazzaro B.P."/>
            <person name="Lee S.J."/>
            <person name="Levesque L."/>
            <person name="Li R."/>
            <person name="Lin C.F."/>
            <person name="Lin M.F."/>
            <person name="Lindblad-Toh K."/>
            <person name="Llopart A."/>
            <person name="Long M."/>
            <person name="Low L."/>
            <person name="Lozovsky E."/>
            <person name="Lu J."/>
            <person name="Luo M."/>
            <person name="Machado C.A."/>
            <person name="Makalowski W."/>
            <person name="Marzo M."/>
            <person name="Matsuda M."/>
            <person name="Matzkin L."/>
            <person name="McAllister B."/>
            <person name="McBride C.S."/>
            <person name="McKernan B."/>
            <person name="McKernan K."/>
            <person name="Mendez-Lago M."/>
            <person name="Minx P."/>
            <person name="Mollenhauer M.U."/>
            <person name="Montooth K."/>
            <person name="Mount S.M."/>
            <person name="Mu X."/>
            <person name="Myers E."/>
            <person name="Negre B."/>
            <person name="Newfeld S."/>
            <person name="Nielsen R."/>
            <person name="Noor M.A."/>
            <person name="O'Grady P."/>
            <person name="Pachter L."/>
            <person name="Papaceit M."/>
            <person name="Parisi M.J."/>
            <person name="Parisi M."/>
            <person name="Parts L."/>
            <person name="Pedersen J.S."/>
            <person name="Pesole G."/>
            <person name="Phillippy A.M."/>
            <person name="Ponting C.P."/>
            <person name="Pop M."/>
            <person name="Porcelli D."/>
            <person name="Powell J.R."/>
            <person name="Prohaska S."/>
            <person name="Pruitt K."/>
            <person name="Puig M."/>
            <person name="Quesneville H."/>
            <person name="Ram K.R."/>
            <person name="Rand D."/>
            <person name="Rasmussen M.D."/>
            <person name="Reed L.K."/>
            <person name="Reenan R."/>
            <person name="Reily A."/>
            <person name="Remington K.A."/>
            <person name="Rieger T.T."/>
            <person name="Ritchie M.G."/>
            <person name="Robin C."/>
            <person name="Rogers Y.H."/>
            <person name="Rohde C."/>
            <person name="Rozas J."/>
            <person name="Rubenfield M.J."/>
            <person name="Ruiz A."/>
            <person name="Russo S."/>
            <person name="Salzberg S.L."/>
            <person name="Sanchez-Gracia A."/>
            <person name="Saranga D.J."/>
            <person name="Sato H."/>
            <person name="Schaeffer S.W."/>
            <person name="Schatz M.C."/>
            <person name="Schlenke T."/>
            <person name="Schwartz R."/>
            <person name="Segarra C."/>
            <person name="Singh R.S."/>
            <person name="Sirot L."/>
            <person name="Sirota M."/>
            <person name="Sisneros N.B."/>
            <person name="Smith C.D."/>
            <person name="Smith T.F."/>
            <person name="Spieth J."/>
            <person name="Stage D.E."/>
            <person name="Stark A."/>
            <person name="Stephan W."/>
            <person name="Strausberg R.L."/>
            <person name="Strempel S."/>
            <person name="Sturgill D."/>
            <person name="Sutton G."/>
            <person name="Sutton G.G."/>
            <person name="Tao W."/>
            <person name="Teichmann S."/>
            <person name="Tobari Y.N."/>
            <person name="Tomimura Y."/>
            <person name="Tsolas J.M."/>
            <person name="Valente V.L."/>
            <person name="Venter E."/>
            <person name="Venter J.C."/>
            <person name="Vicario S."/>
            <person name="Vieira F.G."/>
            <person name="Vilella A.J."/>
            <person name="Villasante A."/>
            <person name="Walenz B."/>
            <person name="Wang J."/>
            <person name="Wasserman M."/>
            <person name="Watts T."/>
            <person name="Wilson D."/>
            <person name="Wilson R.K."/>
            <person name="Wing R.A."/>
            <person name="Wolfner M.F."/>
            <person name="Wong A."/>
            <person name="Wong G.K."/>
            <person name="Wu C.I."/>
            <person name="Wu G."/>
            <person name="Yamamoto D."/>
            <person name="Yang H.P."/>
            <person name="Yang S.P."/>
            <person name="Yorke J.A."/>
            <person name="Yoshida K."/>
            <person name="Zdobnov E."/>
            <person name="Zhang P."/>
            <person name="Zhang Y."/>
            <person name="Zimin A.V."/>
            <person name="Baldwin J."/>
            <person name="Abdouelleil A."/>
            <person name="Abdulkadir J."/>
            <person name="Abebe A."/>
            <person name="Abera B."/>
            <person name="Abreu J."/>
            <person name="Acer S.C."/>
            <person name="Aftuck L."/>
            <person name="Alexander A."/>
            <person name="An P."/>
            <person name="Anderson E."/>
            <person name="Anderson S."/>
            <person name="Arachi H."/>
            <person name="Azer M."/>
            <person name="Bachantsang P."/>
            <person name="Barry A."/>
            <person name="Bayul T."/>
            <person name="Berlin A."/>
            <person name="Bessette D."/>
            <person name="Bloom T."/>
            <person name="Blye J."/>
            <person name="Boguslavskiy L."/>
            <person name="Bonnet C."/>
            <person name="Boukhgalter B."/>
            <person name="Bourzgui I."/>
            <person name="Brown A."/>
            <person name="Cahill P."/>
            <person name="Channer S."/>
            <person name="Cheshatsang Y."/>
            <person name="Chuda L."/>
            <person name="Citroen M."/>
            <person name="Collymore A."/>
            <person name="Cooke P."/>
            <person name="Costello M."/>
            <person name="D'Aco K."/>
            <person name="Daza R."/>
            <person name="De Haan G."/>
            <person name="DeGray S."/>
            <person name="DeMaso C."/>
            <person name="Dhargay N."/>
            <person name="Dooley K."/>
            <person name="Dooley E."/>
            <person name="Doricent M."/>
            <person name="Dorje P."/>
            <person name="Dorjee K."/>
            <person name="Dupes A."/>
            <person name="Elong R."/>
            <person name="Falk J."/>
            <person name="Farina A."/>
            <person name="Faro S."/>
            <person name="Ferguson D."/>
            <person name="Fisher S."/>
            <person name="Foley C.D."/>
            <person name="Franke A."/>
            <person name="Friedrich D."/>
            <person name="Gadbois L."/>
            <person name="Gearin G."/>
            <person name="Gearin C.R."/>
            <person name="Giannoukos G."/>
            <person name="Goode T."/>
            <person name="Graham J."/>
            <person name="Grandbois E."/>
            <person name="Grewal S."/>
            <person name="Gyaltsen K."/>
            <person name="Hafez N."/>
            <person name="Hagos B."/>
            <person name="Hall J."/>
            <person name="Henson C."/>
            <person name="Hollinger A."/>
            <person name="Honan T."/>
            <person name="Huard M.D."/>
            <person name="Hughes L."/>
            <person name="Hurhula B."/>
            <person name="Husby M.E."/>
            <person name="Kamat A."/>
            <person name="Kanga B."/>
            <person name="Kashin S."/>
            <person name="Khazanovich D."/>
            <person name="Kisner P."/>
            <person name="Lance K."/>
            <person name="Lara M."/>
            <person name="Lee W."/>
            <person name="Lennon N."/>
            <person name="Letendre F."/>
            <person name="LeVine R."/>
            <person name="Lipovsky A."/>
            <person name="Liu X."/>
            <person name="Liu J."/>
            <person name="Liu S."/>
            <person name="Lokyitsang T."/>
            <person name="Lokyitsang Y."/>
            <person name="Lubonja R."/>
            <person name="Lui A."/>
            <person name="MacDonald P."/>
            <person name="Magnisalis V."/>
            <person name="Maru K."/>
            <person name="Matthews C."/>
            <person name="McCusker W."/>
            <person name="McDonough S."/>
            <person name="Mehta T."/>
            <person name="Meldrim J."/>
            <person name="Meneus L."/>
            <person name="Mihai O."/>
            <person name="Mihalev A."/>
            <person name="Mihova T."/>
            <person name="Mittelman R."/>
            <person name="Mlenga V."/>
            <person name="Montmayeur A."/>
            <person name="Mulrain L."/>
            <person name="Navidi A."/>
            <person name="Naylor J."/>
            <person name="Negash T."/>
            <person name="Nguyen T."/>
            <person name="Nguyen N."/>
            <person name="Nicol R."/>
            <person name="Norbu C."/>
            <person name="Norbu N."/>
            <person name="Novod N."/>
            <person name="O'Neill B."/>
            <person name="Osman S."/>
            <person name="Markiewicz E."/>
            <person name="Oyono O.L."/>
            <person name="Patti C."/>
            <person name="Phunkhang P."/>
            <person name="Pierre F."/>
            <person name="Priest M."/>
            <person name="Raghuraman S."/>
            <person name="Rege F."/>
            <person name="Reyes R."/>
            <person name="Rise C."/>
            <person name="Rogov P."/>
            <person name="Ross K."/>
            <person name="Ryan E."/>
            <person name="Settipalli S."/>
            <person name="Shea T."/>
            <person name="Sherpa N."/>
            <person name="Shi L."/>
            <person name="Shih D."/>
            <person name="Sparrow T."/>
            <person name="Spaulding J."/>
            <person name="Stalker J."/>
            <person name="Stange-Thomann N."/>
            <person name="Stavropoulos S."/>
            <person name="Stone C."/>
            <person name="Strader C."/>
            <person name="Tesfaye S."/>
            <person name="Thomson T."/>
            <person name="Thoulutsang Y."/>
            <person name="Thoulutsang D."/>
            <person name="Topham K."/>
            <person name="Topping I."/>
            <person name="Tsamla T."/>
            <person name="Vassiliev H."/>
            <person name="Vo A."/>
            <person name="Wangchuk T."/>
            <person name="Wangdi T."/>
            <person name="Weiand M."/>
            <person name="Wilkinson J."/>
            <person name="Wilson A."/>
            <person name="Yadav S."/>
            <person name="Young G."/>
            <person name="Yu Q."/>
            <person name="Zembek L."/>
            <person name="Zhong D."/>
            <person name="Zimmer A."/>
            <person name="Zwirko Z."/>
            <person name="Jaffe D.B."/>
            <person name="Alvarez P."/>
            <person name="Brockman W."/>
            <person name="Butler J."/>
            <person name="Chin C."/>
            <person name="Gnerre S."/>
            <person name="Grabherr M."/>
            <person name="Kleber M."/>
            <person name="Mauceli E."/>
            <person name="MacCallum I."/>
        </authorList>
    </citation>
    <scope>NUCLEOTIDE SEQUENCE [LARGE SCALE GENOMIC DNA]</scope>
    <source>
        <strain evidence="10">Tucson 14024-0371.13</strain>
    </source>
</reference>
<dbReference type="FunCoup" id="B3MR99">
    <property type="interactions" value="140"/>
</dbReference>
<comment type="similarity">
    <text evidence="2">Belongs to the bile acid:sodium symporter (BASS) (TC 2.A.28) family.</text>
</comment>
<gene>
    <name evidence="9" type="primary">Dana\GF21239</name>
    <name evidence="9" type="synonym">dana_GLEANR_4455</name>
    <name evidence="9" type="ORF">GF21239</name>
</gene>
<keyword evidence="8" id="KW-0732">Signal</keyword>
<organism evidence="9 10">
    <name type="scientific">Drosophila ananassae</name>
    <name type="common">Fruit fly</name>
    <dbReference type="NCBI Taxonomy" id="7217"/>
    <lineage>
        <taxon>Eukaryota</taxon>
        <taxon>Metazoa</taxon>
        <taxon>Ecdysozoa</taxon>
        <taxon>Arthropoda</taxon>
        <taxon>Hexapoda</taxon>
        <taxon>Insecta</taxon>
        <taxon>Pterygota</taxon>
        <taxon>Neoptera</taxon>
        <taxon>Endopterygota</taxon>
        <taxon>Diptera</taxon>
        <taxon>Brachycera</taxon>
        <taxon>Muscomorpha</taxon>
        <taxon>Ephydroidea</taxon>
        <taxon>Drosophilidae</taxon>
        <taxon>Drosophila</taxon>
        <taxon>Sophophora</taxon>
    </lineage>
</organism>
<evidence type="ECO:0000256" key="7">
    <source>
        <dbReference type="SAM" id="Phobius"/>
    </source>
</evidence>
<feature type="transmembrane region" description="Helical" evidence="7">
    <location>
        <begin position="179"/>
        <end position="201"/>
    </location>
</feature>
<keyword evidence="4" id="KW-0769">Symport</keyword>
<feature type="transmembrane region" description="Helical" evidence="7">
    <location>
        <begin position="338"/>
        <end position="356"/>
    </location>
</feature>
<keyword evidence="3 7" id="KW-0812">Transmembrane</keyword>
<evidence type="ECO:0000256" key="3">
    <source>
        <dbReference type="ARBA" id="ARBA00022692"/>
    </source>
</evidence>
<dbReference type="GeneID" id="6503923"/>
<feature type="transmembrane region" description="Helical" evidence="7">
    <location>
        <begin position="143"/>
        <end position="167"/>
    </location>
</feature>
<keyword evidence="5 7" id="KW-1133">Transmembrane helix</keyword>
<dbReference type="GO" id="GO:0016020">
    <property type="term" value="C:membrane"/>
    <property type="evidence" value="ECO:0007669"/>
    <property type="project" value="UniProtKB-SubCell"/>
</dbReference>
<feature type="transmembrane region" description="Helical" evidence="7">
    <location>
        <begin position="238"/>
        <end position="264"/>
    </location>
</feature>
<dbReference type="Gene3D" id="1.20.1530.20">
    <property type="match status" value="1"/>
</dbReference>
<feature type="transmembrane region" description="Helical" evidence="7">
    <location>
        <begin position="276"/>
        <end position="293"/>
    </location>
</feature>
<accession>B3MR99</accession>
<dbReference type="Proteomes" id="UP000007801">
    <property type="component" value="Unassembled WGS sequence"/>
</dbReference>
<evidence type="ECO:0000256" key="1">
    <source>
        <dbReference type="ARBA" id="ARBA00004141"/>
    </source>
</evidence>
<dbReference type="InterPro" id="IPR004710">
    <property type="entry name" value="Bilac:Na_transpt"/>
</dbReference>
<dbReference type="PANTHER" id="PTHR10361:SF28">
    <property type="entry name" value="P3 PROTEIN-RELATED"/>
    <property type="match status" value="1"/>
</dbReference>
<feature type="chain" id="PRO_5006454910" description="P3 protein" evidence="8">
    <location>
        <begin position="19"/>
        <end position="441"/>
    </location>
</feature>
<keyword evidence="10" id="KW-1185">Reference proteome</keyword>
<dbReference type="InterPro" id="IPR038770">
    <property type="entry name" value="Na+/solute_symporter_sf"/>
</dbReference>
<evidence type="ECO:0000256" key="6">
    <source>
        <dbReference type="ARBA" id="ARBA00023136"/>
    </source>
</evidence>
<evidence type="ECO:0000256" key="4">
    <source>
        <dbReference type="ARBA" id="ARBA00022847"/>
    </source>
</evidence>
<feature type="transmembrane region" description="Helical" evidence="7">
    <location>
        <begin position="313"/>
        <end position="332"/>
    </location>
</feature>
<dbReference type="eggNOG" id="KOG2718">
    <property type="taxonomic scope" value="Eukaryota"/>
</dbReference>
<dbReference type="InterPro" id="IPR002657">
    <property type="entry name" value="BilAc:Na_symport/Acr3"/>
</dbReference>
<dbReference type="STRING" id="7217.B3MR99"/>
<dbReference type="GO" id="GO:0015293">
    <property type="term" value="F:symporter activity"/>
    <property type="evidence" value="ECO:0007669"/>
    <property type="project" value="UniProtKB-KW"/>
</dbReference>
<keyword evidence="6 7" id="KW-0472">Membrane</keyword>
<evidence type="ECO:0000313" key="9">
    <source>
        <dbReference type="EMBL" id="EDV34304.2"/>
    </source>
</evidence>
<feature type="transmembrane region" description="Helical" evidence="7">
    <location>
        <begin position="207"/>
        <end position="226"/>
    </location>
</feature>
<dbReference type="AlphaFoldDB" id="B3MR99"/>
<dbReference type="InParanoid" id="B3MR99"/>
<dbReference type="KEGG" id="dan:6503923"/>
<dbReference type="OrthoDB" id="203097at2759"/>
<keyword evidence="4" id="KW-0813">Transport</keyword>
<dbReference type="SMR" id="B3MR99"/>
<evidence type="ECO:0000256" key="2">
    <source>
        <dbReference type="ARBA" id="ARBA00006528"/>
    </source>
</evidence>
<proteinExistence type="inferred from homology"/>
<dbReference type="Pfam" id="PF01758">
    <property type="entry name" value="SBF"/>
    <property type="match status" value="1"/>
</dbReference>